<dbReference type="PROSITE" id="PS50022">
    <property type="entry name" value="FA58C_3"/>
    <property type="match status" value="1"/>
</dbReference>
<dbReference type="SMART" id="SM00231">
    <property type="entry name" value="FA58C"/>
    <property type="match status" value="1"/>
</dbReference>
<dbReference type="SUPFAM" id="SSF49785">
    <property type="entry name" value="Galactose-binding domain-like"/>
    <property type="match status" value="1"/>
</dbReference>
<dbReference type="PROSITE" id="PS01286">
    <property type="entry name" value="FA58C_2"/>
    <property type="match status" value="1"/>
</dbReference>
<dbReference type="CDD" id="cd00057">
    <property type="entry name" value="FA58C"/>
    <property type="match status" value="1"/>
</dbReference>
<proteinExistence type="predicted"/>
<comment type="caution">
    <text evidence="3">The sequence shown here is derived from an EMBL/GenBank/DDBJ whole genome shotgun (WGS) entry which is preliminary data.</text>
</comment>
<dbReference type="PROSITE" id="PS01285">
    <property type="entry name" value="FA58C_1"/>
    <property type="match status" value="1"/>
</dbReference>
<feature type="region of interest" description="Disordered" evidence="1">
    <location>
        <begin position="1"/>
        <end position="43"/>
    </location>
</feature>
<feature type="compositionally biased region" description="Polar residues" evidence="1">
    <location>
        <begin position="7"/>
        <end position="22"/>
    </location>
</feature>
<keyword evidence="4" id="KW-1185">Reference proteome</keyword>
<gene>
    <name evidence="3" type="ORF">PEVE_00032167</name>
</gene>
<dbReference type="InterPro" id="IPR000421">
    <property type="entry name" value="FA58C"/>
</dbReference>
<sequence>MQKKTITDAQTTASSSWNSAHGPSNARLHFRSGHGKTGAWSARTNDKNQWLQVDLGKKLEVTAIQTQGRYDANQWVMSYTVSYSNDGKTFHPYQNHKVFQANRDRHTVVKNNLQPTIVARYIRVHPKTWYSHISMRMELLGCPFGKY</sequence>
<dbReference type="PANTHER" id="PTHR24543">
    <property type="entry name" value="MULTICOPPER OXIDASE-RELATED"/>
    <property type="match status" value="1"/>
</dbReference>
<dbReference type="Proteomes" id="UP001159427">
    <property type="component" value="Unassembled WGS sequence"/>
</dbReference>
<reference evidence="3 4" key="1">
    <citation type="submission" date="2022-05" db="EMBL/GenBank/DDBJ databases">
        <authorList>
            <consortium name="Genoscope - CEA"/>
            <person name="William W."/>
        </authorList>
    </citation>
    <scope>NUCLEOTIDE SEQUENCE [LARGE SCALE GENOMIC DNA]</scope>
</reference>
<feature type="domain" description="F5/8 type C" evidence="2">
    <location>
        <begin position="1"/>
        <end position="142"/>
    </location>
</feature>
<evidence type="ECO:0000259" key="2">
    <source>
        <dbReference type="PROSITE" id="PS50022"/>
    </source>
</evidence>
<dbReference type="InterPro" id="IPR008979">
    <property type="entry name" value="Galactose-bd-like_sf"/>
</dbReference>
<evidence type="ECO:0000313" key="3">
    <source>
        <dbReference type="EMBL" id="CAH3196253.1"/>
    </source>
</evidence>
<protein>
    <recommendedName>
        <fullName evidence="2">F5/8 type C domain-containing protein</fullName>
    </recommendedName>
</protein>
<name>A0ABN8SXI0_9CNID</name>
<evidence type="ECO:0000256" key="1">
    <source>
        <dbReference type="SAM" id="MobiDB-lite"/>
    </source>
</evidence>
<accession>A0ABN8SXI0</accession>
<dbReference type="Gene3D" id="2.60.120.260">
    <property type="entry name" value="Galactose-binding domain-like"/>
    <property type="match status" value="1"/>
</dbReference>
<dbReference type="PANTHER" id="PTHR24543:SF325">
    <property type="entry name" value="F5_8 TYPE C DOMAIN-CONTAINING PROTEIN"/>
    <property type="match status" value="1"/>
</dbReference>
<organism evidence="3 4">
    <name type="scientific">Porites evermanni</name>
    <dbReference type="NCBI Taxonomy" id="104178"/>
    <lineage>
        <taxon>Eukaryota</taxon>
        <taxon>Metazoa</taxon>
        <taxon>Cnidaria</taxon>
        <taxon>Anthozoa</taxon>
        <taxon>Hexacorallia</taxon>
        <taxon>Scleractinia</taxon>
        <taxon>Fungiina</taxon>
        <taxon>Poritidae</taxon>
        <taxon>Porites</taxon>
    </lineage>
</organism>
<dbReference type="EMBL" id="CALNXI010004660">
    <property type="protein sequence ID" value="CAH3196253.1"/>
    <property type="molecule type" value="Genomic_DNA"/>
</dbReference>
<dbReference type="Pfam" id="PF00754">
    <property type="entry name" value="F5_F8_type_C"/>
    <property type="match status" value="1"/>
</dbReference>
<evidence type="ECO:0000313" key="4">
    <source>
        <dbReference type="Proteomes" id="UP001159427"/>
    </source>
</evidence>